<feature type="transmembrane region" description="Helical" evidence="8">
    <location>
        <begin position="245"/>
        <end position="268"/>
    </location>
</feature>
<dbReference type="InterPro" id="IPR020846">
    <property type="entry name" value="MFS_dom"/>
</dbReference>
<feature type="compositionally biased region" description="Basic and acidic residues" evidence="7">
    <location>
        <begin position="756"/>
        <end position="765"/>
    </location>
</feature>
<dbReference type="PANTHER" id="PTHR43791:SF1">
    <property type="entry name" value="ALLANTOATE PERMEASE"/>
    <property type="match status" value="1"/>
</dbReference>
<protein>
    <submittedName>
        <fullName evidence="10">Major facilitator superfamily transporter</fullName>
    </submittedName>
</protein>
<dbReference type="AlphaFoldDB" id="A0A010QPS7"/>
<feature type="transmembrane region" description="Helical" evidence="8">
    <location>
        <begin position="157"/>
        <end position="175"/>
    </location>
</feature>
<dbReference type="Gene3D" id="1.20.1250.20">
    <property type="entry name" value="MFS general substrate transporter like domains"/>
    <property type="match status" value="1"/>
</dbReference>
<keyword evidence="11" id="KW-1185">Reference proteome</keyword>
<dbReference type="eggNOG" id="KOG2533">
    <property type="taxonomic scope" value="Eukaryota"/>
</dbReference>
<dbReference type="HOGENOM" id="CLU_360551_0_0_1"/>
<feature type="region of interest" description="Disordered" evidence="7">
    <location>
        <begin position="756"/>
        <end position="776"/>
    </location>
</feature>
<dbReference type="Proteomes" id="UP000020467">
    <property type="component" value="Unassembled WGS sequence"/>
</dbReference>
<sequence>MADYDIKEVAEPPTTDDVSNSDERSASVASNSAPKGAKNPEQDAKSLPKTGADAALELLNETGPLGRSINPELKRRLKRRIDTHIMPLICIVYFLQYIDKTAISYASVTGIQQSTGLHGNQFNWVASIFFFGQLAFEFPTIRLIQMFPLAKYTSINIILWGVVLACLAACKNYAGLLVCRFLLGAFEAAVVPAWVLFTSQWYTKQEQAFRVGIWFSVCGAAQMFGGFFAYGVATHVGKDPNAALRGWQVIFLFLGLLTALVGIAFFFIMPDSPATARFLSQEEKATHLERIRDNEQGIGSQEFKWKHVKEALLDVMTWLYAFWIFAANIPNSIATSFGNILVRGMGYTSEESLLLVTPLGAYEIVALVGLTWLAMKTRQRLYWCIAGHIPAIIGAILMATTSKIPALIGYYTSGGIPIGWTTILGLQSTNVAGSTKKVTVACIGTIAYTIGNIISPQTFQVRDAPRYLPAKISICIIYFLVTVDLFLMRWVLERRNKKRDAEKAALGDAYKVEENHEFWDLTDLENKEFSKDSSARGKSCGHIPSPWWQFRTSYGLDFPSGRCLGIAMALFCHAIFLLELDVDILSFTALPSVYRVNRGSECSIIGKGLGLILRNVIQLMAVALLHPCECQKLFQNRKFNFQLDAVDDGFAGCLEDKIARVLQDDEPGIEKEHQHEHADKEAEQDLCLLRLEFEEAFEVSKSSPDENSGDEHFLQSKYHQRCLFEYLEAIVPSWAIACPDASEEDRLRDMNAEEGRYYHRQHQPDGDAIVNDEMQS</sequence>
<feature type="transmembrane region" description="Helical" evidence="8">
    <location>
        <begin position="467"/>
        <end position="492"/>
    </location>
</feature>
<dbReference type="SUPFAM" id="SSF103473">
    <property type="entry name" value="MFS general substrate transporter"/>
    <property type="match status" value="1"/>
</dbReference>
<comment type="similarity">
    <text evidence="6">Belongs to the major facilitator superfamily. Allantoate permease family.</text>
</comment>
<proteinExistence type="inferred from homology"/>
<dbReference type="CDD" id="cd17327">
    <property type="entry name" value="MFS_FEN2_like"/>
    <property type="match status" value="1"/>
</dbReference>
<reference evidence="10 11" key="1">
    <citation type="submission" date="2014-02" db="EMBL/GenBank/DDBJ databases">
        <title>The genome sequence of Colletotrichum fioriniae PJ7.</title>
        <authorList>
            <person name="Baroncelli R."/>
            <person name="Thon M.R."/>
        </authorList>
    </citation>
    <scope>NUCLEOTIDE SEQUENCE [LARGE SCALE GENOMIC DNA]</scope>
    <source>
        <strain evidence="10 11">PJ7</strain>
    </source>
</reference>
<feature type="transmembrane region" description="Helical" evidence="8">
    <location>
        <begin position="311"/>
        <end position="333"/>
    </location>
</feature>
<evidence type="ECO:0000256" key="4">
    <source>
        <dbReference type="ARBA" id="ARBA00022989"/>
    </source>
</evidence>
<evidence type="ECO:0000256" key="6">
    <source>
        <dbReference type="ARBA" id="ARBA00037968"/>
    </source>
</evidence>
<dbReference type="InterPro" id="IPR011701">
    <property type="entry name" value="MFS"/>
</dbReference>
<evidence type="ECO:0000256" key="3">
    <source>
        <dbReference type="ARBA" id="ARBA00022692"/>
    </source>
</evidence>
<gene>
    <name evidence="10" type="ORF">CFIO01_00631</name>
</gene>
<dbReference type="PROSITE" id="PS50850">
    <property type="entry name" value="MFS"/>
    <property type="match status" value="1"/>
</dbReference>
<feature type="domain" description="Major facilitator superfamily (MFS) profile" evidence="9">
    <location>
        <begin position="85"/>
        <end position="497"/>
    </location>
</feature>
<keyword evidence="2" id="KW-0813">Transport</keyword>
<dbReference type="EMBL" id="JARH01000341">
    <property type="protein sequence ID" value="EXF82117.1"/>
    <property type="molecule type" value="Genomic_DNA"/>
</dbReference>
<dbReference type="FunFam" id="1.20.1250.20:FF:000064">
    <property type="entry name" value="MFS allantoate transporter"/>
    <property type="match status" value="1"/>
</dbReference>
<dbReference type="OrthoDB" id="6730379at2759"/>
<comment type="caution">
    <text evidence="10">The sequence shown here is derived from an EMBL/GenBank/DDBJ whole genome shotgun (WGS) entry which is preliminary data.</text>
</comment>
<keyword evidence="3 8" id="KW-0812">Transmembrane</keyword>
<feature type="transmembrane region" description="Helical" evidence="8">
    <location>
        <begin position="438"/>
        <end position="455"/>
    </location>
</feature>
<feature type="transmembrane region" description="Helical" evidence="8">
    <location>
        <begin position="124"/>
        <end position="145"/>
    </location>
</feature>
<dbReference type="GO" id="GO:0022857">
    <property type="term" value="F:transmembrane transporter activity"/>
    <property type="evidence" value="ECO:0007669"/>
    <property type="project" value="InterPro"/>
</dbReference>
<keyword evidence="5 8" id="KW-0472">Membrane</keyword>
<accession>A0A010QPS7</accession>
<evidence type="ECO:0000256" key="7">
    <source>
        <dbReference type="SAM" id="MobiDB-lite"/>
    </source>
</evidence>
<feature type="transmembrane region" description="Helical" evidence="8">
    <location>
        <begin position="381"/>
        <end position="401"/>
    </location>
</feature>
<dbReference type="KEGG" id="cfj:CFIO01_00631"/>
<feature type="transmembrane region" description="Helical" evidence="8">
    <location>
        <begin position="353"/>
        <end position="374"/>
    </location>
</feature>
<feature type="transmembrane region" description="Helical" evidence="8">
    <location>
        <begin position="211"/>
        <end position="233"/>
    </location>
</feature>
<evidence type="ECO:0000256" key="5">
    <source>
        <dbReference type="ARBA" id="ARBA00023136"/>
    </source>
</evidence>
<dbReference type="PANTHER" id="PTHR43791">
    <property type="entry name" value="PERMEASE-RELATED"/>
    <property type="match status" value="1"/>
</dbReference>
<name>A0A010QPS7_9PEZI</name>
<feature type="compositionally biased region" description="Basic and acidic residues" evidence="7">
    <location>
        <begin position="1"/>
        <end position="10"/>
    </location>
</feature>
<dbReference type="Pfam" id="PF07690">
    <property type="entry name" value="MFS_1"/>
    <property type="match status" value="1"/>
</dbReference>
<comment type="subcellular location">
    <subcellularLocation>
        <location evidence="1">Membrane</location>
        <topology evidence="1">Multi-pass membrane protein</topology>
    </subcellularLocation>
</comment>
<organism evidence="10 11">
    <name type="scientific">Colletotrichum fioriniae PJ7</name>
    <dbReference type="NCBI Taxonomy" id="1445577"/>
    <lineage>
        <taxon>Eukaryota</taxon>
        <taxon>Fungi</taxon>
        <taxon>Dikarya</taxon>
        <taxon>Ascomycota</taxon>
        <taxon>Pezizomycotina</taxon>
        <taxon>Sordariomycetes</taxon>
        <taxon>Hypocreomycetidae</taxon>
        <taxon>Glomerellales</taxon>
        <taxon>Glomerellaceae</taxon>
        <taxon>Colletotrichum</taxon>
        <taxon>Colletotrichum acutatum species complex</taxon>
    </lineage>
</organism>
<feature type="region of interest" description="Disordered" evidence="7">
    <location>
        <begin position="1"/>
        <end position="47"/>
    </location>
</feature>
<feature type="transmembrane region" description="Helical" evidence="8">
    <location>
        <begin position="407"/>
        <end position="426"/>
    </location>
</feature>
<dbReference type="GO" id="GO:0016020">
    <property type="term" value="C:membrane"/>
    <property type="evidence" value="ECO:0007669"/>
    <property type="project" value="UniProtKB-SubCell"/>
</dbReference>
<feature type="transmembrane region" description="Helical" evidence="8">
    <location>
        <begin position="81"/>
        <end position="98"/>
    </location>
</feature>
<evidence type="ECO:0000256" key="1">
    <source>
        <dbReference type="ARBA" id="ARBA00004141"/>
    </source>
</evidence>
<evidence type="ECO:0000256" key="8">
    <source>
        <dbReference type="SAM" id="Phobius"/>
    </source>
</evidence>
<feature type="transmembrane region" description="Helical" evidence="8">
    <location>
        <begin position="181"/>
        <end position="199"/>
    </location>
</feature>
<evidence type="ECO:0000256" key="2">
    <source>
        <dbReference type="ARBA" id="ARBA00022448"/>
    </source>
</evidence>
<keyword evidence="4 8" id="KW-1133">Transmembrane helix</keyword>
<evidence type="ECO:0000259" key="9">
    <source>
        <dbReference type="PROSITE" id="PS50850"/>
    </source>
</evidence>
<evidence type="ECO:0000313" key="11">
    <source>
        <dbReference type="Proteomes" id="UP000020467"/>
    </source>
</evidence>
<evidence type="ECO:0000313" key="10">
    <source>
        <dbReference type="EMBL" id="EXF82117.1"/>
    </source>
</evidence>
<dbReference type="InterPro" id="IPR036259">
    <property type="entry name" value="MFS_trans_sf"/>
</dbReference>